<name>A0A9N9SW58_DIABA</name>
<gene>
    <name evidence="5" type="ORF">DIABBA_LOCUS3314</name>
</gene>
<dbReference type="PANTHER" id="PTHR24012">
    <property type="entry name" value="RNA BINDING PROTEIN"/>
    <property type="match status" value="1"/>
</dbReference>
<protein>
    <recommendedName>
        <fullName evidence="4">RRM domain-containing protein</fullName>
    </recommendedName>
</protein>
<dbReference type="OrthoDB" id="19742at2759"/>
<dbReference type="Pfam" id="PF00076">
    <property type="entry name" value="RRM_1"/>
    <property type="match status" value="1"/>
</dbReference>
<dbReference type="InterPro" id="IPR012677">
    <property type="entry name" value="Nucleotide-bd_a/b_plait_sf"/>
</dbReference>
<evidence type="ECO:0000313" key="5">
    <source>
        <dbReference type="EMBL" id="CAG9829513.1"/>
    </source>
</evidence>
<dbReference type="InterPro" id="IPR035979">
    <property type="entry name" value="RBD_domain_sf"/>
</dbReference>
<dbReference type="Gene3D" id="3.30.70.330">
    <property type="match status" value="1"/>
</dbReference>
<sequence>MPSNLLIYVKNFGPTISDDTFVTVFNKFAEITSCVVMRHMDGSSKGFGVVAYREAKSTHAAIEEYTS</sequence>
<dbReference type="EMBL" id="OU898277">
    <property type="protein sequence ID" value="CAG9829513.1"/>
    <property type="molecule type" value="Genomic_DNA"/>
</dbReference>
<accession>A0A9N9SW58</accession>
<evidence type="ECO:0000256" key="2">
    <source>
        <dbReference type="ARBA" id="ARBA00022884"/>
    </source>
</evidence>
<reference evidence="5" key="1">
    <citation type="submission" date="2022-01" db="EMBL/GenBank/DDBJ databases">
        <authorList>
            <person name="King R."/>
        </authorList>
    </citation>
    <scope>NUCLEOTIDE SEQUENCE</scope>
</reference>
<evidence type="ECO:0000313" key="6">
    <source>
        <dbReference type="Proteomes" id="UP001153709"/>
    </source>
</evidence>
<evidence type="ECO:0000256" key="3">
    <source>
        <dbReference type="PROSITE-ProRule" id="PRU00176"/>
    </source>
</evidence>
<dbReference type="PROSITE" id="PS50102">
    <property type="entry name" value="RRM"/>
    <property type="match status" value="1"/>
</dbReference>
<feature type="domain" description="RRM" evidence="4">
    <location>
        <begin position="5"/>
        <end position="67"/>
    </location>
</feature>
<dbReference type="SUPFAM" id="SSF54928">
    <property type="entry name" value="RNA-binding domain, RBD"/>
    <property type="match status" value="1"/>
</dbReference>
<keyword evidence="2 3" id="KW-0694">RNA-binding</keyword>
<dbReference type="Proteomes" id="UP001153709">
    <property type="component" value="Chromosome 2"/>
</dbReference>
<evidence type="ECO:0000259" key="4">
    <source>
        <dbReference type="PROSITE" id="PS50102"/>
    </source>
</evidence>
<keyword evidence="1" id="KW-0677">Repeat</keyword>
<dbReference type="GO" id="GO:0003723">
    <property type="term" value="F:RNA binding"/>
    <property type="evidence" value="ECO:0007669"/>
    <property type="project" value="UniProtKB-UniRule"/>
</dbReference>
<keyword evidence="6" id="KW-1185">Reference proteome</keyword>
<proteinExistence type="predicted"/>
<dbReference type="InterPro" id="IPR000504">
    <property type="entry name" value="RRM_dom"/>
</dbReference>
<organism evidence="5 6">
    <name type="scientific">Diabrotica balteata</name>
    <name type="common">Banded cucumber beetle</name>
    <dbReference type="NCBI Taxonomy" id="107213"/>
    <lineage>
        <taxon>Eukaryota</taxon>
        <taxon>Metazoa</taxon>
        <taxon>Ecdysozoa</taxon>
        <taxon>Arthropoda</taxon>
        <taxon>Hexapoda</taxon>
        <taxon>Insecta</taxon>
        <taxon>Pterygota</taxon>
        <taxon>Neoptera</taxon>
        <taxon>Endopterygota</taxon>
        <taxon>Coleoptera</taxon>
        <taxon>Polyphaga</taxon>
        <taxon>Cucujiformia</taxon>
        <taxon>Chrysomeloidea</taxon>
        <taxon>Chrysomelidae</taxon>
        <taxon>Galerucinae</taxon>
        <taxon>Diabroticina</taxon>
        <taxon>Diabroticites</taxon>
        <taxon>Diabrotica</taxon>
    </lineage>
</organism>
<dbReference type="AlphaFoldDB" id="A0A9N9SW58"/>
<evidence type="ECO:0000256" key="1">
    <source>
        <dbReference type="ARBA" id="ARBA00022737"/>
    </source>
</evidence>